<evidence type="ECO:0000256" key="1">
    <source>
        <dbReference type="SAM" id="MobiDB-lite"/>
    </source>
</evidence>
<evidence type="ECO:0000313" key="2">
    <source>
        <dbReference type="EMBL" id="PCH42626.1"/>
    </source>
</evidence>
<dbReference type="Proteomes" id="UP000218811">
    <property type="component" value="Unassembled WGS sequence"/>
</dbReference>
<feature type="compositionally biased region" description="Polar residues" evidence="1">
    <location>
        <begin position="300"/>
        <end position="311"/>
    </location>
</feature>
<feature type="region of interest" description="Disordered" evidence="1">
    <location>
        <begin position="15"/>
        <end position="41"/>
    </location>
</feature>
<feature type="region of interest" description="Disordered" evidence="1">
    <location>
        <begin position="78"/>
        <end position="338"/>
    </location>
</feature>
<keyword evidence="3" id="KW-1185">Reference proteome</keyword>
<sequence length="338" mass="35852">MTRGTSYCVTWVASRTGPPSTSVKPRSRQAKGITPSAHGGTIRLTNWDLRCRPGLPTEHPRTSVDPRGNPVRATIERGAASAPPHRQRMLWGQGHPSSNAHPAELLRQRQGHSGQRKRISGRPRDKGNCPSRTDTAATPKATNALRDEATAPCTNAEQATPGKGLGGGHCENTPLGPVPESTNGPAQAGRGNRHPIRRNGTVKDRGQHQHQGATTRAQRPSDKHAAAAASQSPEMGKAHHAPRQPLPPSPPSDTATWHPPSDTEKPGPPSGVLRTSAEDHAETLESPPTSPTWGEAAHTSAPQQLTGSNVHANARREQTHRQPLPSEAPDSDAATRAA</sequence>
<organism evidence="2 3">
    <name type="scientific">Wolfiporia cocos (strain MD-104)</name>
    <name type="common">Brown rot fungus</name>
    <dbReference type="NCBI Taxonomy" id="742152"/>
    <lineage>
        <taxon>Eukaryota</taxon>
        <taxon>Fungi</taxon>
        <taxon>Dikarya</taxon>
        <taxon>Basidiomycota</taxon>
        <taxon>Agaricomycotina</taxon>
        <taxon>Agaricomycetes</taxon>
        <taxon>Polyporales</taxon>
        <taxon>Phaeolaceae</taxon>
        <taxon>Wolfiporia</taxon>
    </lineage>
</organism>
<evidence type="ECO:0000313" key="3">
    <source>
        <dbReference type="Proteomes" id="UP000218811"/>
    </source>
</evidence>
<dbReference type="AlphaFoldDB" id="A0A2H3JKA4"/>
<accession>A0A2H3JKA4</accession>
<reference evidence="2 3" key="1">
    <citation type="journal article" date="2012" name="Science">
        <title>The Paleozoic origin of enzymatic lignin decomposition reconstructed from 31 fungal genomes.</title>
        <authorList>
            <person name="Floudas D."/>
            <person name="Binder M."/>
            <person name="Riley R."/>
            <person name="Barry K."/>
            <person name="Blanchette R.A."/>
            <person name="Henrissat B."/>
            <person name="Martinez A.T."/>
            <person name="Otillar R."/>
            <person name="Spatafora J.W."/>
            <person name="Yadav J.S."/>
            <person name="Aerts A."/>
            <person name="Benoit I."/>
            <person name="Boyd A."/>
            <person name="Carlson A."/>
            <person name="Copeland A."/>
            <person name="Coutinho P.M."/>
            <person name="de Vries R.P."/>
            <person name="Ferreira P."/>
            <person name="Findley K."/>
            <person name="Foster B."/>
            <person name="Gaskell J."/>
            <person name="Glotzer D."/>
            <person name="Gorecki P."/>
            <person name="Heitman J."/>
            <person name="Hesse C."/>
            <person name="Hori C."/>
            <person name="Igarashi K."/>
            <person name="Jurgens J.A."/>
            <person name="Kallen N."/>
            <person name="Kersten P."/>
            <person name="Kohler A."/>
            <person name="Kuees U."/>
            <person name="Kumar T.K.A."/>
            <person name="Kuo A."/>
            <person name="LaButti K."/>
            <person name="Larrondo L.F."/>
            <person name="Lindquist E."/>
            <person name="Ling A."/>
            <person name="Lombard V."/>
            <person name="Lucas S."/>
            <person name="Lundell T."/>
            <person name="Martin R."/>
            <person name="McLaughlin D.J."/>
            <person name="Morgenstern I."/>
            <person name="Morin E."/>
            <person name="Murat C."/>
            <person name="Nagy L.G."/>
            <person name="Nolan M."/>
            <person name="Ohm R.A."/>
            <person name="Patyshakuliyeva A."/>
            <person name="Rokas A."/>
            <person name="Ruiz-Duenas F.J."/>
            <person name="Sabat G."/>
            <person name="Salamov A."/>
            <person name="Samejima M."/>
            <person name="Schmutz J."/>
            <person name="Slot J.C."/>
            <person name="St John F."/>
            <person name="Stenlid J."/>
            <person name="Sun H."/>
            <person name="Sun S."/>
            <person name="Syed K."/>
            <person name="Tsang A."/>
            <person name="Wiebenga A."/>
            <person name="Young D."/>
            <person name="Pisabarro A."/>
            <person name="Eastwood D.C."/>
            <person name="Martin F."/>
            <person name="Cullen D."/>
            <person name="Grigoriev I.V."/>
            <person name="Hibbett D.S."/>
        </authorList>
    </citation>
    <scope>NUCLEOTIDE SEQUENCE [LARGE SCALE GENOMIC DNA]</scope>
    <source>
        <strain evidence="2 3">MD-104</strain>
    </source>
</reference>
<gene>
    <name evidence="2" type="ORF">WOLCODRAFT_152655</name>
</gene>
<proteinExistence type="predicted"/>
<protein>
    <submittedName>
        <fullName evidence="2">Uncharacterized protein</fullName>
    </submittedName>
</protein>
<name>A0A2H3JKA4_WOLCO</name>
<feature type="compositionally biased region" description="Polar residues" evidence="1">
    <location>
        <begin position="209"/>
        <end position="218"/>
    </location>
</feature>
<dbReference type="EMBL" id="KB468124">
    <property type="protein sequence ID" value="PCH42626.1"/>
    <property type="molecule type" value="Genomic_DNA"/>
</dbReference>